<reference evidence="2 3" key="1">
    <citation type="submission" date="2016-04" db="EMBL/GenBank/DDBJ databases">
        <authorList>
            <person name="Evans L.H."/>
            <person name="Alamgir A."/>
            <person name="Owens N."/>
            <person name="Weber N.D."/>
            <person name="Virtaneva K."/>
            <person name="Barbian K."/>
            <person name="Babar A."/>
            <person name="Rosenke K."/>
        </authorList>
    </citation>
    <scope>NUCLEOTIDE SEQUENCE [LARGE SCALE GENOMIC DNA]</scope>
    <source>
        <strain evidence="2 3">IFM 0406</strain>
    </source>
</reference>
<evidence type="ECO:0008006" key="4">
    <source>
        <dbReference type="Google" id="ProtNLM"/>
    </source>
</evidence>
<keyword evidence="1" id="KW-0732">Signal</keyword>
<organism evidence="2 3">
    <name type="scientific">Nocardia terpenica</name>
    <dbReference type="NCBI Taxonomy" id="455432"/>
    <lineage>
        <taxon>Bacteria</taxon>
        <taxon>Bacillati</taxon>
        <taxon>Actinomycetota</taxon>
        <taxon>Actinomycetes</taxon>
        <taxon>Mycobacteriales</taxon>
        <taxon>Nocardiaceae</taxon>
        <taxon>Nocardia</taxon>
    </lineage>
</organism>
<dbReference type="Proteomes" id="UP000076512">
    <property type="component" value="Unassembled WGS sequence"/>
</dbReference>
<proteinExistence type="predicted"/>
<comment type="caution">
    <text evidence="2">The sequence shown here is derived from an EMBL/GenBank/DDBJ whole genome shotgun (WGS) entry which is preliminary data.</text>
</comment>
<gene>
    <name evidence="2" type="ORF">AWN90_26835</name>
</gene>
<dbReference type="AlphaFoldDB" id="A0A164LI05"/>
<sequence>MCAATVATGAAWLMPPAAQAAPAFDLCNDAGYGAESHSASSHFDPAIGEYVTTAPWDVSGTFPARDCRSLTLTGGRMTLGPLAFDIPDGALEIGYTTERVMTATGTAMASEPPTGAEDLPALDPATITDSGSVRVRHLGFRSAVIPVHRFGVDSVQFGLVSTTRDVLQFTDGSFGDVQGSDITNVDDPARIRVKGLYVKLDGPGLGGACRVGTAVPHLVGVIVTYSDNYVYPSPAATPATTGCGLLDPVIDAATHNLGNYSAVLNWSQQIEQ</sequence>
<evidence type="ECO:0000313" key="2">
    <source>
        <dbReference type="EMBL" id="KZM72433.1"/>
    </source>
</evidence>
<accession>A0A164LI05</accession>
<feature type="chain" id="PRO_5007851515" description="Secreted protein" evidence="1">
    <location>
        <begin position="21"/>
        <end position="272"/>
    </location>
</feature>
<dbReference type="EMBL" id="LWGR01000007">
    <property type="protein sequence ID" value="KZM72433.1"/>
    <property type="molecule type" value="Genomic_DNA"/>
</dbReference>
<feature type="signal peptide" evidence="1">
    <location>
        <begin position="1"/>
        <end position="20"/>
    </location>
</feature>
<keyword evidence="3" id="KW-1185">Reference proteome</keyword>
<name>A0A164LI05_9NOCA</name>
<evidence type="ECO:0000313" key="3">
    <source>
        <dbReference type="Proteomes" id="UP000076512"/>
    </source>
</evidence>
<dbReference type="RefSeq" id="WP_067588337.1">
    <property type="nucleotide sequence ID" value="NZ_JABMCZ010000005.1"/>
</dbReference>
<evidence type="ECO:0000256" key="1">
    <source>
        <dbReference type="SAM" id="SignalP"/>
    </source>
</evidence>
<protein>
    <recommendedName>
        <fullName evidence="4">Secreted protein</fullName>
    </recommendedName>
</protein>